<feature type="region of interest" description="Disordered" evidence="1">
    <location>
        <begin position="68"/>
        <end position="98"/>
    </location>
</feature>
<dbReference type="eggNOG" id="ENOG502QZW4">
    <property type="taxonomic scope" value="Eukaryota"/>
</dbReference>
<evidence type="ECO:0000256" key="2">
    <source>
        <dbReference type="SAM" id="Phobius"/>
    </source>
</evidence>
<keyword evidence="6" id="KW-1185">Reference proteome</keyword>
<dbReference type="SUPFAM" id="SSF56112">
    <property type="entry name" value="Protein kinase-like (PK-like)"/>
    <property type="match status" value="1"/>
</dbReference>
<dbReference type="InterPro" id="IPR000719">
    <property type="entry name" value="Prot_kinase_dom"/>
</dbReference>
<dbReference type="GeneID" id="13441735"/>
<gene>
    <name evidence="5" type="ORF">BN1204_011730</name>
    <name evidence="4" type="ORF">NCLIV_011730</name>
</gene>
<organism evidence="4 6">
    <name type="scientific">Neospora caninum (strain Liverpool)</name>
    <dbReference type="NCBI Taxonomy" id="572307"/>
    <lineage>
        <taxon>Eukaryota</taxon>
        <taxon>Sar</taxon>
        <taxon>Alveolata</taxon>
        <taxon>Apicomplexa</taxon>
        <taxon>Conoidasida</taxon>
        <taxon>Coccidia</taxon>
        <taxon>Eucoccidiorida</taxon>
        <taxon>Eimeriorina</taxon>
        <taxon>Sarcocystidae</taxon>
        <taxon>Neospora</taxon>
    </lineage>
</organism>
<accession>F0V9U4</accession>
<sequence>MMCSRIPTGTTLCEYAESRFRLRSPMIHKKKQCPMASRHPRTWLLGTIVVIWFLEAVTFAYGVRHKKPSTPLAKTRSSPLSSMSYSSEGTSSGDESGTARALVLRLKQSARRAAESLTARSQLYRELQNQDLTPISLSRRPDFSAGLGVLLSQGRRYRLPLPSQEDRSLLRELLVAEGSLNPPSSSPPLPMRLRQFPENGEGKIVNFLGLAGKQNGFMLLRMQEQQDGGNVPDHIYWQPLLRSGGASDKDSVDPQFVKTALTSRAQRESSLLPPGYVGKPDSVFSQFGLMFAGGVFTLGSPDAPLEFIVDESAEDGWRTALNLFLRYPPADVPLSHVLCKRLTPTLAAFLVKQVILESAMMQAMGLVHLGISIASFFFSGNEVIGATPANRLLYLGNTGVARYYTGQPEPFEETGHSMYHDPSTASNLKRVAPLRHPVVFSPSRDAWAVGVVIFQLLCGGHPHPFGSLGSPASPLVTASRISRLAQTRPQLRKSKCFNPSSAPDMEDLQKIMDLLLAFEESERPTTLDILREYPHLFPTS</sequence>
<dbReference type="EMBL" id="LN714478">
    <property type="protein sequence ID" value="CEL65317.1"/>
    <property type="molecule type" value="Genomic_DNA"/>
</dbReference>
<keyword evidence="5" id="KW-0418">Kinase</keyword>
<reference evidence="4" key="2">
    <citation type="submission" date="2011-03" db="EMBL/GenBank/DDBJ databases">
        <title>Comparative genomics and transcriptomics of Neospora caninum and Toxoplasma gondii.</title>
        <authorList>
            <person name="Reid A.J."/>
            <person name="Sohal A."/>
            <person name="Harris D."/>
            <person name="Quail M."/>
            <person name="Sanders M."/>
            <person name="Berriman M."/>
            <person name="Wastling J.M."/>
            <person name="Pain A."/>
        </authorList>
    </citation>
    <scope>NUCLEOTIDE SEQUENCE</scope>
    <source>
        <strain evidence="4">Liverpool</strain>
    </source>
</reference>
<dbReference type="GO" id="GO:0005524">
    <property type="term" value="F:ATP binding"/>
    <property type="evidence" value="ECO:0007669"/>
    <property type="project" value="InterPro"/>
</dbReference>
<reference evidence="4" key="1">
    <citation type="submission" date="2011-02" db="EMBL/GenBank/DDBJ databases">
        <authorList>
            <person name="Aslett M."/>
        </authorList>
    </citation>
    <scope>NUCLEOTIDE SEQUENCE</scope>
    <source>
        <strain evidence="4">Liverpool</strain>
    </source>
</reference>
<dbReference type="RefSeq" id="XP_003880739.1">
    <property type="nucleotide sequence ID" value="XM_003880690.1"/>
</dbReference>
<feature type="transmembrane region" description="Helical" evidence="2">
    <location>
        <begin position="43"/>
        <end position="63"/>
    </location>
</feature>
<dbReference type="PROSITE" id="PS50011">
    <property type="entry name" value="PROTEIN_KINASE_DOM"/>
    <property type="match status" value="1"/>
</dbReference>
<keyword evidence="2" id="KW-0472">Membrane</keyword>
<evidence type="ECO:0000256" key="1">
    <source>
        <dbReference type="SAM" id="MobiDB-lite"/>
    </source>
</evidence>
<name>F0V9U4_NEOCL</name>
<dbReference type="EMBL" id="FR823384">
    <property type="protein sequence ID" value="CBZ50706.1"/>
    <property type="molecule type" value="Genomic_DNA"/>
</dbReference>
<evidence type="ECO:0000313" key="6">
    <source>
        <dbReference type="Proteomes" id="UP000007494"/>
    </source>
</evidence>
<feature type="domain" description="Protein kinase" evidence="3">
    <location>
        <begin position="202"/>
        <end position="536"/>
    </location>
</feature>
<proteinExistence type="predicted"/>
<dbReference type="Gene3D" id="1.10.510.10">
    <property type="entry name" value="Transferase(Phosphotransferase) domain 1"/>
    <property type="match status" value="1"/>
</dbReference>
<dbReference type="VEuPathDB" id="ToxoDB:NCLIV_011730"/>
<dbReference type="AlphaFoldDB" id="F0V9U4"/>
<reference evidence="6" key="3">
    <citation type="journal article" date="2012" name="PLoS Pathog.">
        <title>Comparative genomics of the apicomplexan parasites Toxoplasma gondii and Neospora caninum: Coccidia differing in host range and transmission strategy.</title>
        <authorList>
            <person name="Reid A.J."/>
            <person name="Vermont S.J."/>
            <person name="Cotton J.A."/>
            <person name="Harris D."/>
            <person name="Hill-Cawthorne G.A."/>
            <person name="Konen-Waisman S."/>
            <person name="Latham S.M."/>
            <person name="Mourier T."/>
            <person name="Norton R."/>
            <person name="Quail M.A."/>
            <person name="Sanders M."/>
            <person name="Shanmugam D."/>
            <person name="Sohal A."/>
            <person name="Wasmuth J.D."/>
            <person name="Brunk B."/>
            <person name="Grigg M.E."/>
            <person name="Howard J.C."/>
            <person name="Parkinson J."/>
            <person name="Roos D.S."/>
            <person name="Trees A.J."/>
            <person name="Berriman M."/>
            <person name="Pain A."/>
            <person name="Wastling J.M."/>
        </authorList>
    </citation>
    <scope>NUCLEOTIDE SEQUENCE [LARGE SCALE GENOMIC DNA]</scope>
    <source>
        <strain evidence="6">Liverpool</strain>
    </source>
</reference>
<dbReference type="OMA" id="DHIYWQP"/>
<keyword evidence="5" id="KW-0808">Transferase</keyword>
<feature type="compositionally biased region" description="Low complexity" evidence="1">
    <location>
        <begin position="77"/>
        <end position="98"/>
    </location>
</feature>
<dbReference type="InterPro" id="IPR011009">
    <property type="entry name" value="Kinase-like_dom_sf"/>
</dbReference>
<dbReference type="Proteomes" id="UP000007494">
    <property type="component" value="Chromosome IV"/>
</dbReference>
<evidence type="ECO:0000259" key="3">
    <source>
        <dbReference type="PROSITE" id="PS50011"/>
    </source>
</evidence>
<keyword evidence="2" id="KW-1133">Transmembrane helix</keyword>
<protein>
    <submittedName>
        <fullName evidence="5">Rhoptry kinase family protein ROP26 (Incomplete catalytic triad), putative</fullName>
    </submittedName>
</protein>
<evidence type="ECO:0000313" key="5">
    <source>
        <dbReference type="EMBL" id="CEL65317.1"/>
    </source>
</evidence>
<dbReference type="GO" id="GO:0004672">
    <property type="term" value="F:protein kinase activity"/>
    <property type="evidence" value="ECO:0007669"/>
    <property type="project" value="InterPro"/>
</dbReference>
<keyword evidence="2" id="KW-0812">Transmembrane</keyword>
<evidence type="ECO:0000313" key="4">
    <source>
        <dbReference type="EMBL" id="CBZ50706.1"/>
    </source>
</evidence>
<dbReference type="OrthoDB" id="10328519at2759"/>
<reference evidence="5" key="4">
    <citation type="journal article" date="2015" name="PLoS ONE">
        <title>Comprehensive Evaluation of Toxoplasma gondii VEG and Neospora caninum LIV Genomes with Tachyzoite Stage Transcriptome and Proteome Defines Novel Transcript Features.</title>
        <authorList>
            <person name="Ramaprasad A."/>
            <person name="Mourier T."/>
            <person name="Naeem R."/>
            <person name="Malas T.B."/>
            <person name="Moussa E."/>
            <person name="Panigrahi A."/>
            <person name="Vermont S.J."/>
            <person name="Otto T.D."/>
            <person name="Wastling J."/>
            <person name="Pain A."/>
        </authorList>
    </citation>
    <scope>NUCLEOTIDE SEQUENCE</scope>
    <source>
        <strain evidence="5">Liverpool</strain>
    </source>
</reference>
<dbReference type="InParanoid" id="F0V9U4"/>